<dbReference type="InterPro" id="IPR023772">
    <property type="entry name" value="DNA-bd_HTH_TetR-type_CS"/>
</dbReference>
<keyword evidence="1" id="KW-0805">Transcription regulation</keyword>
<evidence type="ECO:0000256" key="2">
    <source>
        <dbReference type="ARBA" id="ARBA00023125"/>
    </source>
</evidence>
<dbReference type="InterPro" id="IPR047923">
    <property type="entry name" value="ArpA-like"/>
</dbReference>
<evidence type="ECO:0000256" key="3">
    <source>
        <dbReference type="ARBA" id="ARBA00023163"/>
    </source>
</evidence>
<gene>
    <name evidence="6" type="ORF">ABIE21_001279</name>
</gene>
<dbReference type="InterPro" id="IPR054126">
    <property type="entry name" value="CprB_TetR_C"/>
</dbReference>
<dbReference type="Pfam" id="PF00440">
    <property type="entry name" value="TetR_N"/>
    <property type="match status" value="1"/>
</dbReference>
<dbReference type="PROSITE" id="PS01081">
    <property type="entry name" value="HTH_TETR_1"/>
    <property type="match status" value="1"/>
</dbReference>
<keyword evidence="2 4" id="KW-0238">DNA-binding</keyword>
<dbReference type="PRINTS" id="PR00455">
    <property type="entry name" value="HTHTETR"/>
</dbReference>
<dbReference type="InterPro" id="IPR001647">
    <property type="entry name" value="HTH_TetR"/>
</dbReference>
<dbReference type="RefSeq" id="WP_354023952.1">
    <property type="nucleotide sequence ID" value="NZ_JBEPSJ010000001.1"/>
</dbReference>
<feature type="DNA-binding region" description="H-T-H motif" evidence="4">
    <location>
        <begin position="31"/>
        <end position="50"/>
    </location>
</feature>
<proteinExistence type="predicted"/>
<keyword evidence="3" id="KW-0804">Transcription</keyword>
<dbReference type="NCBIfam" id="NF041196">
    <property type="entry name" value="ScbR_bind_reg"/>
    <property type="match status" value="1"/>
</dbReference>
<dbReference type="InterPro" id="IPR009057">
    <property type="entry name" value="Homeodomain-like_sf"/>
</dbReference>
<dbReference type="SUPFAM" id="SSF46689">
    <property type="entry name" value="Homeodomain-like"/>
    <property type="match status" value="1"/>
</dbReference>
<dbReference type="Pfam" id="PF21935">
    <property type="entry name" value="TetR_C_45"/>
    <property type="match status" value="1"/>
</dbReference>
<dbReference type="Proteomes" id="UP001549257">
    <property type="component" value="Unassembled WGS sequence"/>
</dbReference>
<evidence type="ECO:0000313" key="6">
    <source>
        <dbReference type="EMBL" id="MET4581789.1"/>
    </source>
</evidence>
<organism evidence="6 7">
    <name type="scientific">Conyzicola nivalis</name>
    <dbReference type="NCBI Taxonomy" id="1477021"/>
    <lineage>
        <taxon>Bacteria</taxon>
        <taxon>Bacillati</taxon>
        <taxon>Actinomycetota</taxon>
        <taxon>Actinomycetes</taxon>
        <taxon>Micrococcales</taxon>
        <taxon>Microbacteriaceae</taxon>
        <taxon>Conyzicola</taxon>
    </lineage>
</organism>
<evidence type="ECO:0000256" key="4">
    <source>
        <dbReference type="PROSITE-ProRule" id="PRU00335"/>
    </source>
</evidence>
<evidence type="ECO:0000313" key="7">
    <source>
        <dbReference type="Proteomes" id="UP001549257"/>
    </source>
</evidence>
<reference evidence="6 7" key="1">
    <citation type="submission" date="2024-06" db="EMBL/GenBank/DDBJ databases">
        <title>Sorghum-associated microbial communities from plants grown in Nebraska, USA.</title>
        <authorList>
            <person name="Schachtman D."/>
        </authorList>
    </citation>
    <scope>NUCLEOTIDE SEQUENCE [LARGE SCALE GENOMIC DNA]</scope>
    <source>
        <strain evidence="6 7">2857</strain>
    </source>
</reference>
<dbReference type="InterPro" id="IPR036271">
    <property type="entry name" value="Tet_transcr_reg_TetR-rel_C_sf"/>
</dbReference>
<dbReference type="PROSITE" id="PS50977">
    <property type="entry name" value="HTH_TETR_2"/>
    <property type="match status" value="1"/>
</dbReference>
<keyword evidence="7" id="KW-1185">Reference proteome</keyword>
<dbReference type="Gene3D" id="1.10.357.10">
    <property type="entry name" value="Tetracycline Repressor, domain 2"/>
    <property type="match status" value="1"/>
</dbReference>
<evidence type="ECO:0000259" key="5">
    <source>
        <dbReference type="PROSITE" id="PS50977"/>
    </source>
</evidence>
<evidence type="ECO:0000256" key="1">
    <source>
        <dbReference type="ARBA" id="ARBA00023015"/>
    </source>
</evidence>
<sequence length="212" mass="22801">MAKQARSLITRETILRAAGSVFAELSYSAATLGDVVTEAGVTQGSLYFHFDSKHQLASEVIQRQHETALAAVSSVAPGTRAVESLVRLSVTIAEQILTDPIVRGGMRLSTETPELFPGVARRPYQDWITTGTALLTEAAAQGDVAADRDLVALARFVMSAYTGSQVVSHALTGWADLYDRLGEMWEFVLPTLLVEDRRGDIPSLVALVPASD</sequence>
<name>A0ABV2QL60_9MICO</name>
<comment type="caution">
    <text evidence="6">The sequence shown here is derived from an EMBL/GenBank/DDBJ whole genome shotgun (WGS) entry which is preliminary data.</text>
</comment>
<dbReference type="SUPFAM" id="SSF48498">
    <property type="entry name" value="Tetracyclin repressor-like, C-terminal domain"/>
    <property type="match status" value="1"/>
</dbReference>
<accession>A0ABV2QL60</accession>
<dbReference type="InterPro" id="IPR050109">
    <property type="entry name" value="HTH-type_TetR-like_transc_reg"/>
</dbReference>
<dbReference type="PANTHER" id="PTHR30055">
    <property type="entry name" value="HTH-TYPE TRANSCRIPTIONAL REGULATOR RUTR"/>
    <property type="match status" value="1"/>
</dbReference>
<protein>
    <submittedName>
        <fullName evidence="6">AcrR family transcriptional regulator</fullName>
    </submittedName>
</protein>
<dbReference type="PANTHER" id="PTHR30055:SF234">
    <property type="entry name" value="HTH-TYPE TRANSCRIPTIONAL REGULATOR BETI"/>
    <property type="match status" value="1"/>
</dbReference>
<feature type="domain" description="HTH tetR-type" evidence="5">
    <location>
        <begin position="8"/>
        <end position="68"/>
    </location>
</feature>
<dbReference type="EMBL" id="JBEPSJ010000001">
    <property type="protein sequence ID" value="MET4581789.1"/>
    <property type="molecule type" value="Genomic_DNA"/>
</dbReference>